<evidence type="ECO:0000313" key="6">
    <source>
        <dbReference type="EMBL" id="RHN17698.1"/>
    </source>
</evidence>
<dbReference type="EMBL" id="QRQQ01000003">
    <property type="protein sequence ID" value="RHN17698.1"/>
    <property type="molecule type" value="Genomic_DNA"/>
</dbReference>
<evidence type="ECO:0000313" key="12">
    <source>
        <dbReference type="Proteomes" id="UP000285666"/>
    </source>
</evidence>
<dbReference type="AlphaFoldDB" id="A0A3E4MN06"/>
<proteinExistence type="predicted"/>
<evidence type="ECO:0000313" key="11">
    <source>
        <dbReference type="Proteomes" id="UP000285652"/>
    </source>
</evidence>
<evidence type="ECO:0000313" key="8">
    <source>
        <dbReference type="Proteomes" id="UP000261208"/>
    </source>
</evidence>
<sequence>MIISICLIIKRWNRYSTFSNGTYKNAGQKLIFEIFFSKEEAIQRLYSPAESDTLDYEFWNDNGEYYIKVKGIKRFQQMNGVLTAAFKVDFIQQNGKNYMVVDHINNMQLLYSAGYEAELFEFMTKKLNCVPVSEEIIKVDCYN</sequence>
<evidence type="ECO:0000313" key="2">
    <source>
        <dbReference type="EMBL" id="RGK50874.1"/>
    </source>
</evidence>
<accession>A0A3E4MN06</accession>
<dbReference type="EMBL" id="QSOI01000002">
    <property type="protein sequence ID" value="RGI86360.1"/>
    <property type="molecule type" value="Genomic_DNA"/>
</dbReference>
<evidence type="ECO:0000313" key="5">
    <source>
        <dbReference type="EMBL" id="RHF81039.1"/>
    </source>
</evidence>
<dbReference type="EMBL" id="QSQQ01000001">
    <property type="protein sequence ID" value="RGK50874.1"/>
    <property type="molecule type" value="Genomic_DNA"/>
</dbReference>
<comment type="caution">
    <text evidence="2">The sequence shown here is derived from an EMBL/GenBank/DDBJ whole genome shotgun (WGS) entry which is preliminary data.</text>
</comment>
<evidence type="ECO:0000313" key="10">
    <source>
        <dbReference type="Proteomes" id="UP000285642"/>
    </source>
</evidence>
<dbReference type="EMBL" id="QRHN01000001">
    <property type="protein sequence ID" value="RHF81039.1"/>
    <property type="molecule type" value="Genomic_DNA"/>
</dbReference>
<dbReference type="Proteomes" id="UP000285666">
    <property type="component" value="Unassembled WGS sequence"/>
</dbReference>
<dbReference type="Proteomes" id="UP000285642">
    <property type="component" value="Unassembled WGS sequence"/>
</dbReference>
<dbReference type="Proteomes" id="UP000285652">
    <property type="component" value="Unassembled WGS sequence"/>
</dbReference>
<evidence type="ECO:0000313" key="4">
    <source>
        <dbReference type="EMBL" id="RHC11137.1"/>
    </source>
</evidence>
<name>A0A3E4MN06_9FIRM</name>
<reference evidence="7 8" key="1">
    <citation type="submission" date="2018-08" db="EMBL/GenBank/DDBJ databases">
        <title>A genome reference for cultivated species of the human gut microbiota.</title>
        <authorList>
            <person name="Zou Y."/>
            <person name="Xue W."/>
            <person name="Luo G."/>
        </authorList>
    </citation>
    <scope>NUCLEOTIDE SEQUENCE [LARGE SCALE GENOMIC DNA]</scope>
    <source>
        <strain evidence="6 11">AF31-13BH</strain>
        <strain evidence="5 12">AM23-7AC</strain>
        <strain evidence="4 9">AM37-5</strain>
        <strain evidence="3 10">AM42-8</strain>
        <strain evidence="2 8">TF11-11</strain>
        <strain evidence="1 7">TM09-19AC</strain>
    </source>
</reference>
<dbReference type="Proteomes" id="UP000261208">
    <property type="component" value="Unassembled WGS sequence"/>
</dbReference>
<gene>
    <name evidence="5" type="ORF">DW658_00380</name>
    <name evidence="4" type="ORF">DW860_01540</name>
    <name evidence="3" type="ORF">DW924_04995</name>
    <name evidence="6" type="ORF">DWZ24_05680</name>
    <name evidence="2" type="ORF">DXD10_00040</name>
    <name evidence="1" type="ORF">DXD84_02455</name>
</gene>
<dbReference type="Proteomes" id="UP000284742">
    <property type="component" value="Unassembled WGS sequence"/>
</dbReference>
<dbReference type="EMBL" id="QSFS01000004">
    <property type="protein sequence ID" value="RHA71493.1"/>
    <property type="molecule type" value="Genomic_DNA"/>
</dbReference>
<evidence type="ECO:0000313" key="1">
    <source>
        <dbReference type="EMBL" id="RGI86360.1"/>
    </source>
</evidence>
<protein>
    <submittedName>
        <fullName evidence="2">Uncharacterized protein</fullName>
    </submittedName>
</protein>
<dbReference type="Proteomes" id="UP000260664">
    <property type="component" value="Unassembled WGS sequence"/>
</dbReference>
<evidence type="ECO:0000313" key="9">
    <source>
        <dbReference type="Proteomes" id="UP000284742"/>
    </source>
</evidence>
<evidence type="ECO:0000313" key="7">
    <source>
        <dbReference type="Proteomes" id="UP000260664"/>
    </source>
</evidence>
<evidence type="ECO:0000313" key="3">
    <source>
        <dbReference type="EMBL" id="RHA71493.1"/>
    </source>
</evidence>
<organism evidence="2 8">
    <name type="scientific">Dorea formicigenerans</name>
    <dbReference type="NCBI Taxonomy" id="39486"/>
    <lineage>
        <taxon>Bacteria</taxon>
        <taxon>Bacillati</taxon>
        <taxon>Bacillota</taxon>
        <taxon>Clostridia</taxon>
        <taxon>Lachnospirales</taxon>
        <taxon>Lachnospiraceae</taxon>
        <taxon>Dorea</taxon>
    </lineage>
</organism>
<dbReference type="EMBL" id="QSHK01000001">
    <property type="protein sequence ID" value="RHC11137.1"/>
    <property type="molecule type" value="Genomic_DNA"/>
</dbReference>